<dbReference type="RefSeq" id="WP_259477920.1">
    <property type="nucleotide sequence ID" value="NZ_BAAAQY010000001.1"/>
</dbReference>
<comment type="caution">
    <text evidence="3">The sequence shown here is derived from an EMBL/GenBank/DDBJ whole genome shotgun (WGS) entry which is preliminary data.</text>
</comment>
<feature type="transmembrane region" description="Helical" evidence="1">
    <location>
        <begin position="581"/>
        <end position="610"/>
    </location>
</feature>
<feature type="transmembrane region" description="Helical" evidence="1">
    <location>
        <begin position="524"/>
        <end position="546"/>
    </location>
</feature>
<dbReference type="SUPFAM" id="SSF53474">
    <property type="entry name" value="alpha/beta-Hydrolases"/>
    <property type="match status" value="1"/>
</dbReference>
<dbReference type="InterPro" id="IPR029058">
    <property type="entry name" value="AB_hydrolase_fold"/>
</dbReference>
<keyword evidence="1" id="KW-0472">Membrane</keyword>
<dbReference type="EMBL" id="BAAAQY010000001">
    <property type="protein sequence ID" value="GAA2222320.1"/>
    <property type="molecule type" value="Genomic_DNA"/>
</dbReference>
<dbReference type="Proteomes" id="UP001500929">
    <property type="component" value="Unassembled WGS sequence"/>
</dbReference>
<name>A0ABP5Q499_9MICO</name>
<gene>
    <name evidence="3" type="ORF">GCM10009851_01300</name>
</gene>
<keyword evidence="1" id="KW-0812">Transmembrane</keyword>
<evidence type="ECO:0000256" key="2">
    <source>
        <dbReference type="SAM" id="SignalP"/>
    </source>
</evidence>
<accession>A0ABP5Q499</accession>
<sequence length="644" mass="66220">MRRRTFAPLLVAAFAVAVSSSVVVPAVSGGSAAVAATSSERSCEESFPQSTVCGVLTVPETRSDPGSRGIGLDFAVIPASSGAATGTPVAVLARDLGEASTALALAADDGIGGSRDVIVLAERGGPGSSDPFECPAAASAYFDTVTDDVSPAAEATEVSLAMQECEAAFSEDGGNPSSYTRADVVGDLVDLRTVLQIPSWTLYGEGWSGKAMQLAATRDAGGVDALVLDRFSPVDRDVKGDAYLALSDTLAALSARSGGEYPDLNADLAEAAAAFSDEPVHGLVTNPVSGRQRYFSLTGSDVVTIVQAALADPATAAVVPELLQRLVAGETGAIEPFLAQALQFLDESDLPLTWLQSCRTEQPFWSVDPTVPAEEGAEDSEPTPLPVLTYLTTNDQVCGAIGLPAASADDRTVSGVSQPTLLITGSSDPIVSRGATDSGSSAFATHQVLSLAGNGAAGATSDPCALSQLAVWLASPGATIQSECTDQLDRYPVLPASAVHANPRFGSVTAAVDDRNWFELTVPLIFGGFTALWLLGWVVAVIVQAVRRERFGLTLASGIAPVTGALFLGSLWVLVSTAQVVYPAITMIGLPSLAPWIGLALLGVGFFGIIPVWRLGGRATSALAAAATLVWLAAIVWFVWVAVL</sequence>
<feature type="transmembrane region" description="Helical" evidence="1">
    <location>
        <begin position="622"/>
        <end position="643"/>
    </location>
</feature>
<keyword evidence="4" id="KW-1185">Reference proteome</keyword>
<feature type="transmembrane region" description="Helical" evidence="1">
    <location>
        <begin position="553"/>
        <end position="575"/>
    </location>
</feature>
<feature type="chain" id="PRO_5045431352" description="Peptidase S33 tripeptidyl aminopeptidase-like C-terminal domain-containing protein" evidence="2">
    <location>
        <begin position="26"/>
        <end position="644"/>
    </location>
</feature>
<evidence type="ECO:0000313" key="3">
    <source>
        <dbReference type="EMBL" id="GAA2222320.1"/>
    </source>
</evidence>
<evidence type="ECO:0000313" key="4">
    <source>
        <dbReference type="Proteomes" id="UP001500929"/>
    </source>
</evidence>
<evidence type="ECO:0008006" key="5">
    <source>
        <dbReference type="Google" id="ProtNLM"/>
    </source>
</evidence>
<evidence type="ECO:0000256" key="1">
    <source>
        <dbReference type="SAM" id="Phobius"/>
    </source>
</evidence>
<keyword evidence="2" id="KW-0732">Signal</keyword>
<reference evidence="4" key="1">
    <citation type="journal article" date="2019" name="Int. J. Syst. Evol. Microbiol.">
        <title>The Global Catalogue of Microorganisms (GCM) 10K type strain sequencing project: providing services to taxonomists for standard genome sequencing and annotation.</title>
        <authorList>
            <consortium name="The Broad Institute Genomics Platform"/>
            <consortium name="The Broad Institute Genome Sequencing Center for Infectious Disease"/>
            <person name="Wu L."/>
            <person name="Ma J."/>
        </authorList>
    </citation>
    <scope>NUCLEOTIDE SEQUENCE [LARGE SCALE GENOMIC DNA]</scope>
    <source>
        <strain evidence="4">JCM 16117</strain>
    </source>
</reference>
<organism evidence="3 4">
    <name type="scientific">Herbiconiux moechotypicola</name>
    <dbReference type="NCBI Taxonomy" id="637393"/>
    <lineage>
        <taxon>Bacteria</taxon>
        <taxon>Bacillati</taxon>
        <taxon>Actinomycetota</taxon>
        <taxon>Actinomycetes</taxon>
        <taxon>Micrococcales</taxon>
        <taxon>Microbacteriaceae</taxon>
        <taxon>Herbiconiux</taxon>
    </lineage>
</organism>
<keyword evidence="1" id="KW-1133">Transmembrane helix</keyword>
<proteinExistence type="predicted"/>
<protein>
    <recommendedName>
        <fullName evidence="5">Peptidase S33 tripeptidyl aminopeptidase-like C-terminal domain-containing protein</fullName>
    </recommendedName>
</protein>
<dbReference type="Gene3D" id="3.40.50.1820">
    <property type="entry name" value="alpha/beta hydrolase"/>
    <property type="match status" value="1"/>
</dbReference>
<feature type="signal peptide" evidence="2">
    <location>
        <begin position="1"/>
        <end position="25"/>
    </location>
</feature>